<evidence type="ECO:0000259" key="1">
    <source>
        <dbReference type="PROSITE" id="PS50011"/>
    </source>
</evidence>
<dbReference type="EMBL" id="CAJVPI010000257">
    <property type="protein sequence ID" value="CAG8508962.1"/>
    <property type="molecule type" value="Genomic_DNA"/>
</dbReference>
<dbReference type="AlphaFoldDB" id="A0A9N8ZVY1"/>
<reference evidence="2" key="1">
    <citation type="submission" date="2021-06" db="EMBL/GenBank/DDBJ databases">
        <authorList>
            <person name="Kallberg Y."/>
            <person name="Tangrot J."/>
            <person name="Rosling A."/>
        </authorList>
    </citation>
    <scope>NUCLEOTIDE SEQUENCE</scope>
    <source>
        <strain evidence="2">BR232B</strain>
    </source>
</reference>
<proteinExistence type="predicted"/>
<dbReference type="CDD" id="cd21037">
    <property type="entry name" value="MLKL_NTD"/>
    <property type="match status" value="1"/>
</dbReference>
<dbReference type="Gene3D" id="1.10.510.10">
    <property type="entry name" value="Transferase(Phosphotransferase) domain 1"/>
    <property type="match status" value="1"/>
</dbReference>
<keyword evidence="3" id="KW-1185">Reference proteome</keyword>
<dbReference type="Proteomes" id="UP000789739">
    <property type="component" value="Unassembled WGS sequence"/>
</dbReference>
<dbReference type="InterPro" id="IPR001245">
    <property type="entry name" value="Ser-Thr/Tyr_kinase_cat_dom"/>
</dbReference>
<dbReference type="InterPro" id="IPR050167">
    <property type="entry name" value="Ser_Thr_protein_kinase"/>
</dbReference>
<gene>
    <name evidence="2" type="ORF">PBRASI_LOCUS3009</name>
</gene>
<dbReference type="PANTHER" id="PTHR23257">
    <property type="entry name" value="SERINE-THREONINE PROTEIN KINASE"/>
    <property type="match status" value="1"/>
</dbReference>
<dbReference type="InterPro" id="IPR008266">
    <property type="entry name" value="Tyr_kinase_AS"/>
</dbReference>
<protein>
    <submittedName>
        <fullName evidence="2">6159_t:CDS:1</fullName>
    </submittedName>
</protein>
<dbReference type="InterPro" id="IPR011009">
    <property type="entry name" value="Kinase-like_dom_sf"/>
</dbReference>
<name>A0A9N8ZVY1_9GLOM</name>
<dbReference type="SUPFAM" id="SSF56112">
    <property type="entry name" value="Protein kinase-like (PK-like)"/>
    <property type="match status" value="1"/>
</dbReference>
<dbReference type="PROSITE" id="PS50011">
    <property type="entry name" value="PROTEIN_KINASE_DOM"/>
    <property type="match status" value="1"/>
</dbReference>
<evidence type="ECO:0000313" key="3">
    <source>
        <dbReference type="Proteomes" id="UP000789739"/>
    </source>
</evidence>
<sequence length="693" mass="78847">MSKRIRGFIGTSIELISPVAKVVYFPGVAELFTIIERIVVLIDTARYNREALPYMKMYMTEVKQTIRDNTGTINEEHTPTLMKALKNWEKFLVQYTKPKMRKLLTILNADNIDRKIRDLFTDLDNALNAANLRVNLENNKRLREILGIAEKMDEHMMDLDNKINAIQIDITTVKDVVTAKVKDSFMTTAICHGVPLSREKIADLTISPEHINPARDAQPNGDGPTKVIYCGGLYAAKVKIANANDDISKYWVQAFISSKLNGDLFMKNYGILLDGGIYYMITEWPGKGTLYEYLKTHRIIPWTLKIKWAARLASALAVCHSKLILHHDIRSHNVIVDINDNVKLANYHRARGIKDITTSVAEETDGVRWLCPEKTKDGTLPYSTSADVYSFGMLMWEITSHEIPFPDKSIGEVYTALKNSDGFKDQDAPRPPIVPGTPEKYASIMQKCWRQVPGSRPTMPYVVRKLEKLAKTYERPYGQEFSYATDTTNISSGSFTEYDPYAPIHPHVTMQTARKLHGQRHYKEAFEQFRILADKAEPDPEANFYVGRYLIDSRIQFNRGAKDPNVGVSYLEVAEDLGCSEATQYRAQEKMAAATEIRKQLQNNGNETDAEEILKRMKTECLPLFLEGARQGNLRCMKDLADYGAKLGDRDSYMLGRKMLNDVIVAPKSHMEKAKAQEYLTKLQQHSNNQFLN</sequence>
<evidence type="ECO:0000313" key="2">
    <source>
        <dbReference type="EMBL" id="CAG8508962.1"/>
    </source>
</evidence>
<dbReference type="PROSITE" id="PS00109">
    <property type="entry name" value="PROTEIN_KINASE_TYR"/>
    <property type="match status" value="1"/>
</dbReference>
<comment type="caution">
    <text evidence="2">The sequence shown here is derived from an EMBL/GenBank/DDBJ whole genome shotgun (WGS) entry which is preliminary data.</text>
</comment>
<dbReference type="InterPro" id="IPR059179">
    <property type="entry name" value="MLKL-like_MCAfunc"/>
</dbReference>
<accession>A0A9N8ZVY1</accession>
<dbReference type="Pfam" id="PF07714">
    <property type="entry name" value="PK_Tyr_Ser-Thr"/>
    <property type="match status" value="1"/>
</dbReference>
<dbReference type="OrthoDB" id="10261027at2759"/>
<dbReference type="InterPro" id="IPR000719">
    <property type="entry name" value="Prot_kinase_dom"/>
</dbReference>
<dbReference type="GO" id="GO:0005524">
    <property type="term" value="F:ATP binding"/>
    <property type="evidence" value="ECO:0007669"/>
    <property type="project" value="InterPro"/>
</dbReference>
<feature type="domain" description="Protein kinase" evidence="1">
    <location>
        <begin position="214"/>
        <end position="469"/>
    </location>
</feature>
<organism evidence="2 3">
    <name type="scientific">Paraglomus brasilianum</name>
    <dbReference type="NCBI Taxonomy" id="144538"/>
    <lineage>
        <taxon>Eukaryota</taxon>
        <taxon>Fungi</taxon>
        <taxon>Fungi incertae sedis</taxon>
        <taxon>Mucoromycota</taxon>
        <taxon>Glomeromycotina</taxon>
        <taxon>Glomeromycetes</taxon>
        <taxon>Paraglomerales</taxon>
        <taxon>Paraglomeraceae</taxon>
        <taxon>Paraglomus</taxon>
    </lineage>
</organism>
<dbReference type="GO" id="GO:0004672">
    <property type="term" value="F:protein kinase activity"/>
    <property type="evidence" value="ECO:0007669"/>
    <property type="project" value="InterPro"/>
</dbReference>